<proteinExistence type="predicted"/>
<sequence>MPNSINVTIRKRDGVVFEGDAYAVSSTNEMGPFDILAMHANFVSTIKEKVIITGSGGKKTEFKIEYGIISAKADVIEVFLGV</sequence>
<feature type="domain" description="ATP synthase F1 complex delta/epsilon subunit N-terminal" evidence="2">
    <location>
        <begin position="6"/>
        <end position="78"/>
    </location>
</feature>
<organism evidence="3 4">
    <name type="scientific">Candidatus Woesebacteria bacterium GW2011_GWB1_39_10</name>
    <dbReference type="NCBI Taxonomy" id="1618572"/>
    <lineage>
        <taxon>Bacteria</taxon>
        <taxon>Candidatus Woeseibacteriota</taxon>
    </lineage>
</organism>
<dbReference type="GO" id="GO:0015986">
    <property type="term" value="P:proton motive force-driven ATP synthesis"/>
    <property type="evidence" value="ECO:0007669"/>
    <property type="project" value="InterPro"/>
</dbReference>
<reference evidence="3 4" key="1">
    <citation type="journal article" date="2015" name="Nature">
        <title>rRNA introns, odd ribosomes, and small enigmatic genomes across a large radiation of phyla.</title>
        <authorList>
            <person name="Brown C.T."/>
            <person name="Hug L.A."/>
            <person name="Thomas B.C."/>
            <person name="Sharon I."/>
            <person name="Castelle C.J."/>
            <person name="Singh A."/>
            <person name="Wilkins M.J."/>
            <person name="Williams K.H."/>
            <person name="Banfield J.F."/>
        </authorList>
    </citation>
    <scope>NUCLEOTIDE SEQUENCE [LARGE SCALE GENOMIC DNA]</scope>
</reference>
<dbReference type="InterPro" id="IPR036771">
    <property type="entry name" value="ATPsynth_dsu/esu_N"/>
</dbReference>
<evidence type="ECO:0000313" key="4">
    <source>
        <dbReference type="Proteomes" id="UP000034774"/>
    </source>
</evidence>
<dbReference type="InterPro" id="IPR020546">
    <property type="entry name" value="ATP_synth_F1_dsu/esu_N"/>
</dbReference>
<name>A0A0G0LK30_9BACT</name>
<comment type="caution">
    <text evidence="3">The sequence shown here is derived from an EMBL/GenBank/DDBJ whole genome shotgun (WGS) entry which is preliminary data.</text>
</comment>
<evidence type="ECO:0000313" key="3">
    <source>
        <dbReference type="EMBL" id="KKQ91387.1"/>
    </source>
</evidence>
<protein>
    <submittedName>
        <fullName evidence="3">ATP synthase, Delta/Epsilon chain, beta-sandwich domain-containing protein</fullName>
    </submittedName>
</protein>
<dbReference type="GO" id="GO:0045259">
    <property type="term" value="C:proton-transporting ATP synthase complex"/>
    <property type="evidence" value="ECO:0007669"/>
    <property type="project" value="UniProtKB-KW"/>
</dbReference>
<keyword evidence="1" id="KW-0139">CF(1)</keyword>
<keyword evidence="1" id="KW-0066">ATP synthesis</keyword>
<dbReference type="SUPFAM" id="SSF51344">
    <property type="entry name" value="Epsilon subunit of F1F0-ATP synthase N-terminal domain"/>
    <property type="match status" value="1"/>
</dbReference>
<dbReference type="EMBL" id="LBVU01000009">
    <property type="protein sequence ID" value="KKQ91387.1"/>
    <property type="molecule type" value="Genomic_DNA"/>
</dbReference>
<evidence type="ECO:0000259" key="2">
    <source>
        <dbReference type="Pfam" id="PF02823"/>
    </source>
</evidence>
<dbReference type="Pfam" id="PF02823">
    <property type="entry name" value="ATP-synt_DE_N"/>
    <property type="match status" value="1"/>
</dbReference>
<dbReference type="STRING" id="1618572.UT17_C0009G0003"/>
<accession>A0A0G0LK30</accession>
<dbReference type="Proteomes" id="UP000034774">
    <property type="component" value="Unassembled WGS sequence"/>
</dbReference>
<dbReference type="Gene3D" id="2.60.15.10">
    <property type="entry name" value="F0F1 ATP synthase delta/epsilon subunit, N-terminal"/>
    <property type="match status" value="1"/>
</dbReference>
<dbReference type="AlphaFoldDB" id="A0A0G0LK30"/>
<gene>
    <name evidence="3" type="ORF">UT17_C0009G0003</name>
</gene>
<evidence type="ECO:0000256" key="1">
    <source>
        <dbReference type="ARBA" id="ARBA00023196"/>
    </source>
</evidence>